<name>A0A8I0T907_BRUAN</name>
<accession>A0A8I0T907</accession>
<reference evidence="3" key="1">
    <citation type="submission" date="2020-09" db="EMBL/GenBank/DDBJ databases">
        <authorList>
            <person name="Dalcin Martins P."/>
        </authorList>
    </citation>
    <scope>NUCLEOTIDE SEQUENCE</scope>
    <source>
        <strain evidence="3">MAG47</strain>
    </source>
</reference>
<dbReference type="SUPFAM" id="SSF103515">
    <property type="entry name" value="Autotransporter"/>
    <property type="match status" value="1"/>
</dbReference>
<dbReference type="NCBIfam" id="TIGR02601">
    <property type="entry name" value="autotrns_rpt"/>
    <property type="match status" value="3"/>
</dbReference>
<dbReference type="Pfam" id="PF03797">
    <property type="entry name" value="Autotransporter"/>
    <property type="match status" value="1"/>
</dbReference>
<dbReference type="Proteomes" id="UP000642265">
    <property type="component" value="Unassembled WGS sequence"/>
</dbReference>
<dbReference type="Gene3D" id="2.160.20.20">
    <property type="match status" value="1"/>
</dbReference>
<dbReference type="InterPro" id="IPR006315">
    <property type="entry name" value="OM_autotransptr_brl_dom"/>
</dbReference>
<dbReference type="Gene3D" id="2.40.128.130">
    <property type="entry name" value="Autotransporter beta-domain"/>
    <property type="match status" value="1"/>
</dbReference>
<gene>
    <name evidence="3" type="ORF">IH622_15300</name>
</gene>
<keyword evidence="1" id="KW-0732">Signal</keyword>
<dbReference type="EMBL" id="JACZKO010000040">
    <property type="protein sequence ID" value="MBE0562168.1"/>
    <property type="molecule type" value="Genomic_DNA"/>
</dbReference>
<dbReference type="PANTHER" id="PTHR35037">
    <property type="entry name" value="C-TERMINAL REGION OF AIDA-LIKE PROTEIN"/>
    <property type="match status" value="1"/>
</dbReference>
<dbReference type="GO" id="GO:0019867">
    <property type="term" value="C:outer membrane"/>
    <property type="evidence" value="ECO:0007669"/>
    <property type="project" value="InterPro"/>
</dbReference>
<dbReference type="PANTHER" id="PTHR35037:SF3">
    <property type="entry name" value="C-TERMINAL REGION OF AIDA-LIKE PROTEIN"/>
    <property type="match status" value="1"/>
</dbReference>
<sequence>MSKLYTFFLNSTSYLALTISVVFPLTVTPLIGGVSIAHADDLPGNAGGAGTTNFADDTSNVITATGGRGNGYGGGGAGGSIGATNTLGGDPSMDGVGGDGAFAIINDQIYAGGAGGSVGQTALGMDTVYIIGGAGSQGIDSQASGGGGGGAGLFLSGSGSFSLAANSTIAGGTGGNGGAGIYGTANGAGGGGGAGVLLRGATLMTSNATTVVGGDGGNGGSVKGSVKAGGGAGGDGIVVQGGVLINQGSVKGGDGGAVSYSYSDYWPGSSGGSGGSGVYVSQGRLVNRGQINGGVGGPASQHSTVGVSGSGVRVGSNSHIVNEGTISAGGADANAVDVLGSNNTFEIHDGSSITGNVVVAGGTQGNTFVLGGSDDGSFDVSLIGTQYQGFQSNRKDGSGTWTLTGTGNFTQGFTIADGVLSVSSDASLGAAAGGLTLDGGTLQVTGTSFTSTTRSLNLGEHGGGLDIADAGNTFTVTQQLSGNGYLRKQGDGTLVLSGNNNFTGGLTIEKGTVQAGTADHAFGSGLLTVNEGAKVDLANFNTTTGGLAGAGDVAMGGGNLTLDQSFDTLFSGVVDGSGALTKTGSGTLTLAGVNSYTGQTVVSGGTLKQGAQGAFNASSSGYEVASNGTLDLGGYSTSLASLGNTGNVNFGGTGGTVLNIAGNYTGNGGMMTVNTVLGGDDSKTDMLKVDGDTSGSTKLYVNNAGGSGAQTVNGIKVVDVSGSSNGSFSLANSYKTKDGQQAVVGGAYAYTLQQGSKRTPADGDWYLVSHVEGPNSGSNPRPRYSAGVPVYEGYVQNMLALNKLPTLQQRVGSRYWTGENGNGSDNGATVNEYGVWARVEGGHNRLEPDTSTSQMKQDINTVIMQAGVDGQFYEGENGKLIGGITGQYGHARGDVSSFHGDGDISTDAWSLGATATWYGNNGFYVDGQGQVTWFDNDLNSWTANTGLADGRKATGYALSIEAGQRIPMQGSWALTPQAQLMWSSIDADEFSDTWGSRVSLHDGDSLLGRLGLAADYRSDWKGNDELMVNTSVYGIANVYQAFLGGTTVNVSGIDFETDNDRTWAGIGAGGTYAWADNKYAVYGDGSINTSLNHFANSYAVKGSVGFKVKW</sequence>
<reference evidence="3" key="2">
    <citation type="submission" date="2020-10" db="EMBL/GenBank/DDBJ databases">
        <title>Enrichment of novel Verrucomicrobia, Bacteroidetes and Krumholzibacteria in an oxygen-limited, methane- and iron-fed bioreactor inoculated with Bothnian Sea sediments.</title>
        <authorList>
            <person name="Martins P.D."/>
            <person name="de Jong A."/>
            <person name="Lenstra W.K."/>
            <person name="van Helmond N.A.G.M."/>
            <person name="Slomp C.P."/>
            <person name="Jetten M.S.M."/>
            <person name="Welte C.U."/>
            <person name="Rasigraf O."/>
        </authorList>
    </citation>
    <scope>NUCLEOTIDE SEQUENCE</scope>
    <source>
        <strain evidence="3">MAG47</strain>
    </source>
</reference>
<dbReference type="CDD" id="cd01344">
    <property type="entry name" value="PL2_Passenger_AT"/>
    <property type="match status" value="1"/>
</dbReference>
<comment type="caution">
    <text evidence="3">The sequence shown here is derived from an EMBL/GenBank/DDBJ whole genome shotgun (WGS) entry which is preliminary data.</text>
</comment>
<dbReference type="Pfam" id="PF12951">
    <property type="entry name" value="PATR"/>
    <property type="match status" value="3"/>
</dbReference>
<dbReference type="InterPro" id="IPR051551">
    <property type="entry name" value="Autotransporter_adhesion"/>
</dbReference>
<evidence type="ECO:0000259" key="2">
    <source>
        <dbReference type="PROSITE" id="PS51208"/>
    </source>
</evidence>
<evidence type="ECO:0000256" key="1">
    <source>
        <dbReference type="ARBA" id="ARBA00022729"/>
    </source>
</evidence>
<dbReference type="Pfam" id="PF18883">
    <property type="entry name" value="AC_1"/>
    <property type="match status" value="1"/>
</dbReference>
<dbReference type="InterPro" id="IPR005546">
    <property type="entry name" value="Autotransporte_beta"/>
</dbReference>
<proteinExistence type="predicted"/>
<dbReference type="PROSITE" id="PS51208">
    <property type="entry name" value="AUTOTRANSPORTER"/>
    <property type="match status" value="1"/>
</dbReference>
<dbReference type="AlphaFoldDB" id="A0A8I0T907"/>
<dbReference type="InterPro" id="IPR011050">
    <property type="entry name" value="Pectin_lyase_fold/virulence"/>
</dbReference>
<evidence type="ECO:0000313" key="3">
    <source>
        <dbReference type="EMBL" id="MBE0562168.1"/>
    </source>
</evidence>
<dbReference type="InterPro" id="IPR012332">
    <property type="entry name" value="Autotransporter_pectin_lyase_C"/>
</dbReference>
<organism evidence="3 4">
    <name type="scientific">Brucella anthropi</name>
    <name type="common">Ochrobactrum anthropi</name>
    <dbReference type="NCBI Taxonomy" id="529"/>
    <lineage>
        <taxon>Bacteria</taxon>
        <taxon>Pseudomonadati</taxon>
        <taxon>Pseudomonadota</taxon>
        <taxon>Alphaproteobacteria</taxon>
        <taxon>Hyphomicrobiales</taxon>
        <taxon>Brucellaceae</taxon>
        <taxon>Brucella/Ochrobactrum group</taxon>
        <taxon>Brucella</taxon>
    </lineage>
</organism>
<dbReference type="InterPro" id="IPR013425">
    <property type="entry name" value="Autotrns_rpt"/>
</dbReference>
<dbReference type="SMART" id="SM00869">
    <property type="entry name" value="Autotransporter"/>
    <property type="match status" value="1"/>
</dbReference>
<protein>
    <submittedName>
        <fullName evidence="3">Autotransporter outer membrane beta-barrel domain-containing protein</fullName>
    </submittedName>
</protein>
<dbReference type="InterPro" id="IPR043990">
    <property type="entry name" value="AC_1"/>
</dbReference>
<evidence type="ECO:0000313" key="4">
    <source>
        <dbReference type="Proteomes" id="UP000642265"/>
    </source>
</evidence>
<dbReference type="InterPro" id="IPR036709">
    <property type="entry name" value="Autotransporte_beta_dom_sf"/>
</dbReference>
<dbReference type="NCBIfam" id="TIGR01414">
    <property type="entry name" value="autotrans_barl"/>
    <property type="match status" value="1"/>
</dbReference>
<feature type="domain" description="Autotransporter" evidence="2">
    <location>
        <begin position="828"/>
        <end position="1110"/>
    </location>
</feature>
<dbReference type="SUPFAM" id="SSF51126">
    <property type="entry name" value="Pectin lyase-like"/>
    <property type="match status" value="2"/>
</dbReference>